<sequence length="2231" mass="249019">MSDRKSKKNQRLGSSRRGPKGFNRNIEKDDDDDGFQQIAESEDGQNQFHTTSDYHATQFDHPPSSSIEQQTSALECPPHARGHKDLLKETELPERKRKMGSTRKSTGRFKGERNLDDVGTTEELDEEYVTQPNTSTTEEQHASLTEEQSNFPSDLSLQTKSSGFGKDSGTTLMFAVSENKEKGTIHHQEITSHSHEVVSDMPIDEAMGPSVHSIAVTVAECELLREDSVMINEPKIFSHQETLKASTSGQKRRMGSTRRPLGGQNSENVGVQEHSQNMAENEKKAKVLGKAKLEMSEEMAQIWDDVARDDPSSHTESALLLSQSLLANRAEQKEPDVLAGTETTNQPVDFPLVDSEKPLPETSSHHGTALLNEALDFKFGSHTEDLEVLNKVLKEAGGHLSDNNQHVSDTRKDTNPSYDFRDENTETKKEVLKQKEETQLEELALHDQESSLGQHDIATTNNYDGSMVQHIVGESRSFDMPVSNISHAEPPKNNFPHEMRDVVEERQEIHIEMKQDNNVFNVASVTCDTLTNLVSITEDEEDPHILATRKKENMSDERGSETEHAFEMTDQGNVRDHNVTQIIMDVRDHEKDRETSTETIWISHQEPCDVLTENEELYKGQEHYSSNTSLTHSPTQDDAAKMLENEEVRKDKKETENTAVNDVTSKSEEMFSFEDSATDTGSHAQRQLFMQSPVKEGYDLHENLNEKHEKEEILFSVESENVAFDRGNERSEGTDGIKEMDAAPVLTLDAGDADLHLEIEAQNKTFDSNSEADGTEENISGASLLVRENKVTGNTVKSNMTTELDFLQTSDAHVEALKVSENAEKEVSGETILKQSDINIIPENSHEEEAHAKSSPVIQKRKMGSTRRPLKGNKGLRKGHDEKEIFNVEDEPSPDESRHTALRRCDISESQTFTKIHAGSQENTGDVDIAPAEGDTESHSENKTIYCPAFEGEATEENICAASALDRKFEFIVDVVIVESNITTESELIQNNTSSEAKLEAFKVSDNVVYEVLGEADGIPMQSDTTIIPEDTQKEEAHLKVTVTHKRKMGSTRRPLRGNKGQRKEIEHHDGNETLDSEGMINAEKETISLQNEPSSDESTLQSLKDGAKEQEMEICEKNDVDPVEESESTLLQSSCTSDLVSEESTAISICHITESQTLTKIDEESQENTADAERVPAEDDKNLQLEIVSQNKTSDSTTREAEETEKNIHDATVLVREVEVIGDTNTVESNMTNDSEFLQRSPDAHMEALNVSENAEKEVSGEINTIPEQSDISIIPADSHREETHSKSSPVIQKRKMGSTRRPLKGNKGLRKGHDEKEIFNVEDEPSPDESRHTALSSCDISESQTFTKIHAGSKENTGDVDIAPAEGDTESHSENKTIYSPAFEGEATEENICAASALDRKFEFIGDVVIVESNITTESDIIQNDTSTDAKLESLISEPAENEISLKTDIISKPSVPNIIPEDLHGDEVHTKLNLNVHKRKMGSTRRPLKGNKGQRKGDDLSEVSEEKGMDNTGDDSNSLTEAIHLKEGTKDKFVMTISHEDVHQIVLEPEQTENTHNVIPTQELRATQDDVVHENNSQKIPATQEKRRKMGSTRRNPGAMHGKNMADNEDVLVVAEDRETKKAEDGLEEELSISQSKDMSSVSSTDLDSEMLASVTDLKVENDHLNSSRSTVPETHENTLQICDNQLVNADVTKHPQSETVTIEKRRKMGSTRKNLREGGIRGKRDGHEDTEIEDTDLQMSQGSEMSLVREDVRQQTTHDYSNQPADSLLSEIERALNKTSLSSLSCDWELIVKEPNPDSLANAPDLNMPENSEIKSLQPMPSAHSAPNSPGRRRKMGSTRKNPRQQLNAEREEEDKEDGEIDENSKTNKQEKKDLERAEASVVHNITENKLNKEYLDVSSAHTSSNQLEETTNPVSQEKTSPSTKRKFGSRRANKSKQGLGRLADSDFGNELEDGDHKPDSSEVKDKLHSDDLAVCDPCLTLQPENQPASEQRNMEAKNEEAASKGTDAGLVSLDQIIKHDRTGAKQTVNLKNRISDTEVVQFNVVMVGNSCVGKTSFIRRFHEGLFTEDYRSTIGVDTFKETVELPDRTVRLQIWDTAGQERFHSITTQLFHKADGLLLMYDITCSKSFISVRDWISQARERAPDDVIMMLLGNKNDSVNREVQIQEGADLAREYNIHFMECSAAAGVNVSESMRSLAEMLVQRKSEKEKHTTLRREAPQKKSGCC</sequence>
<dbReference type="CDD" id="cd00154">
    <property type="entry name" value="Rab"/>
    <property type="match status" value="1"/>
</dbReference>
<evidence type="ECO:0000313" key="10">
    <source>
        <dbReference type="Ensembl" id="ENSCCRP00015118660.1"/>
    </source>
</evidence>
<dbReference type="PANTHER" id="PTHR47980">
    <property type="entry name" value="LD44762P"/>
    <property type="match status" value="1"/>
</dbReference>
<dbReference type="PRINTS" id="PR00449">
    <property type="entry name" value="RASTRNSFRMNG"/>
</dbReference>
<feature type="compositionally biased region" description="Basic and acidic residues" evidence="9">
    <location>
        <begin position="83"/>
        <end position="94"/>
    </location>
</feature>
<feature type="compositionally biased region" description="Polar residues" evidence="9">
    <location>
        <begin position="44"/>
        <end position="55"/>
    </location>
</feature>
<name>A0A8C2GTY1_CYPCA</name>
<dbReference type="PROSITE" id="PS51419">
    <property type="entry name" value="RAB"/>
    <property type="match status" value="1"/>
</dbReference>
<feature type="compositionally biased region" description="Basic and acidic residues" evidence="9">
    <location>
        <begin position="1997"/>
        <end position="2007"/>
    </location>
</feature>
<feature type="compositionally biased region" description="Polar residues" evidence="9">
    <location>
        <begin position="911"/>
        <end position="924"/>
    </location>
</feature>
<dbReference type="InterPro" id="IPR001806">
    <property type="entry name" value="Small_GTPase"/>
</dbReference>
<evidence type="ECO:0000256" key="1">
    <source>
        <dbReference type="ARBA" id="ARBA00004635"/>
    </source>
</evidence>
<keyword evidence="5" id="KW-0342">GTP-binding</keyword>
<dbReference type="Proteomes" id="UP000694700">
    <property type="component" value="Unplaced"/>
</dbReference>
<comment type="subcellular location">
    <subcellularLocation>
        <location evidence="1">Membrane</location>
        <topology evidence="1">Lipid-anchor</topology>
    </subcellularLocation>
</comment>
<dbReference type="SMART" id="SM00173">
    <property type="entry name" value="RAS"/>
    <property type="match status" value="1"/>
</dbReference>
<feature type="compositionally biased region" description="Polar residues" evidence="9">
    <location>
        <begin position="1987"/>
        <end position="1996"/>
    </location>
</feature>
<proteinExistence type="inferred from homology"/>
<keyword evidence="4" id="KW-0547">Nucleotide-binding</keyword>
<feature type="compositionally biased region" description="Basic and acidic residues" evidence="9">
    <location>
        <begin position="2210"/>
        <end position="2225"/>
    </location>
</feature>
<evidence type="ECO:0000313" key="11">
    <source>
        <dbReference type="Proteomes" id="UP000694700"/>
    </source>
</evidence>
<feature type="compositionally biased region" description="Basic and acidic residues" evidence="9">
    <location>
        <begin position="1867"/>
        <end position="1883"/>
    </location>
</feature>
<feature type="compositionally biased region" description="Basic and acidic residues" evidence="9">
    <location>
        <begin position="1498"/>
        <end position="1512"/>
    </location>
</feature>
<evidence type="ECO:0000256" key="8">
    <source>
        <dbReference type="ARBA" id="ARBA00047660"/>
    </source>
</evidence>
<dbReference type="NCBIfam" id="TIGR00231">
    <property type="entry name" value="small_GTP"/>
    <property type="match status" value="1"/>
</dbReference>
<feature type="region of interest" description="Disordered" evidence="9">
    <location>
        <begin position="911"/>
        <end position="941"/>
    </location>
</feature>
<feature type="compositionally biased region" description="Basic and acidic residues" evidence="9">
    <location>
        <begin position="646"/>
        <end position="656"/>
    </location>
</feature>
<dbReference type="Ensembl" id="ENSCCRT00015122423.1">
    <property type="protein sequence ID" value="ENSCCRP00015118660.1"/>
    <property type="gene ID" value="ENSCCRG00015046763.1"/>
</dbReference>
<feature type="region of interest" description="Disordered" evidence="9">
    <location>
        <begin position="242"/>
        <end position="268"/>
    </location>
</feature>
<feature type="compositionally biased region" description="Acidic residues" evidence="9">
    <location>
        <begin position="119"/>
        <end position="128"/>
    </location>
</feature>
<feature type="compositionally biased region" description="Basic and acidic residues" evidence="9">
    <location>
        <begin position="1062"/>
        <end position="1072"/>
    </location>
</feature>
<dbReference type="SMART" id="SM00175">
    <property type="entry name" value="RAB"/>
    <property type="match status" value="1"/>
</dbReference>
<dbReference type="InterPro" id="IPR027417">
    <property type="entry name" value="P-loop_NTPase"/>
</dbReference>
<evidence type="ECO:0000256" key="4">
    <source>
        <dbReference type="ARBA" id="ARBA00022741"/>
    </source>
</evidence>
<accession>A0A8C2GTY1</accession>
<feature type="compositionally biased region" description="Polar residues" evidence="9">
    <location>
        <begin position="1635"/>
        <end position="1647"/>
    </location>
</feature>
<dbReference type="GO" id="GO:0005525">
    <property type="term" value="F:GTP binding"/>
    <property type="evidence" value="ECO:0007669"/>
    <property type="project" value="UniProtKB-KW"/>
</dbReference>
<feature type="compositionally biased region" description="Basic residues" evidence="9">
    <location>
        <begin position="1044"/>
        <end position="1061"/>
    </location>
</feature>
<feature type="region of interest" description="Disordered" evidence="9">
    <location>
        <begin position="844"/>
        <end position="899"/>
    </location>
</feature>
<dbReference type="InterPro" id="IPR050305">
    <property type="entry name" value="Small_GTPase_Rab"/>
</dbReference>
<evidence type="ECO:0000256" key="7">
    <source>
        <dbReference type="ARBA" id="ARBA00023289"/>
    </source>
</evidence>
<dbReference type="SMART" id="SM00176">
    <property type="entry name" value="RAN"/>
    <property type="match status" value="1"/>
</dbReference>
<reference evidence="10" key="1">
    <citation type="submission" date="2025-08" db="UniProtKB">
        <authorList>
            <consortium name="Ensembl"/>
        </authorList>
    </citation>
    <scope>IDENTIFICATION</scope>
</reference>
<protein>
    <recommendedName>
        <fullName evidence="3">small monomeric GTPase</fullName>
        <ecNumber evidence="3">3.6.5.2</ecNumber>
    </recommendedName>
</protein>
<feature type="region of interest" description="Disordered" evidence="9">
    <location>
        <begin position="1987"/>
        <end position="2010"/>
    </location>
</feature>
<feature type="region of interest" description="Disordered" evidence="9">
    <location>
        <begin position="1"/>
        <end position="155"/>
    </location>
</feature>
<feature type="compositionally biased region" description="Basic residues" evidence="9">
    <location>
        <begin position="859"/>
        <end position="877"/>
    </location>
</feature>
<evidence type="ECO:0000256" key="3">
    <source>
        <dbReference type="ARBA" id="ARBA00011984"/>
    </source>
</evidence>
<feature type="compositionally biased region" description="Polar residues" evidence="9">
    <location>
        <begin position="63"/>
        <end position="73"/>
    </location>
</feature>
<feature type="compositionally biased region" description="Basic residues" evidence="9">
    <location>
        <begin position="95"/>
        <end position="107"/>
    </location>
</feature>
<feature type="compositionally biased region" description="Polar residues" evidence="9">
    <location>
        <begin position="1904"/>
        <end position="1927"/>
    </location>
</feature>
<feature type="region of interest" description="Disordered" evidence="9">
    <location>
        <begin position="646"/>
        <end position="683"/>
    </location>
</feature>
<feature type="region of interest" description="Disordered" evidence="9">
    <location>
        <begin position="2210"/>
        <end position="2231"/>
    </location>
</feature>
<feature type="region of interest" description="Disordered" evidence="9">
    <location>
        <begin position="1622"/>
        <end position="1647"/>
    </location>
</feature>
<feature type="compositionally biased region" description="Basic residues" evidence="9">
    <location>
        <begin position="1483"/>
        <end position="1497"/>
    </location>
</feature>
<evidence type="ECO:0000256" key="2">
    <source>
        <dbReference type="ARBA" id="ARBA00006270"/>
    </source>
</evidence>
<feature type="region of interest" description="Disordered" evidence="9">
    <location>
        <begin position="1575"/>
        <end position="1607"/>
    </location>
</feature>
<keyword evidence="6" id="KW-0449">Lipoprotein</keyword>
<feature type="compositionally biased region" description="Basic and acidic residues" evidence="9">
    <location>
        <begin position="408"/>
        <end position="427"/>
    </location>
</feature>
<feature type="region of interest" description="Disordered" evidence="9">
    <location>
        <begin position="1483"/>
        <end position="1521"/>
    </location>
</feature>
<feature type="region of interest" description="Disordered" evidence="9">
    <location>
        <begin position="1709"/>
        <end position="1769"/>
    </location>
</feature>
<comment type="catalytic activity">
    <reaction evidence="8">
        <text>GTP + H2O = GDP + phosphate + H(+)</text>
        <dbReference type="Rhea" id="RHEA:19669"/>
        <dbReference type="ChEBI" id="CHEBI:15377"/>
        <dbReference type="ChEBI" id="CHEBI:15378"/>
        <dbReference type="ChEBI" id="CHEBI:37565"/>
        <dbReference type="ChEBI" id="CHEBI:43474"/>
        <dbReference type="ChEBI" id="CHEBI:58189"/>
        <dbReference type="EC" id="3.6.5.2"/>
    </reaction>
    <physiologicalReaction direction="left-to-right" evidence="8">
        <dbReference type="Rhea" id="RHEA:19670"/>
    </physiologicalReaction>
</comment>
<feature type="compositionally biased region" description="Polar residues" evidence="9">
    <location>
        <begin position="130"/>
        <end position="155"/>
    </location>
</feature>
<dbReference type="PROSITE" id="PS51420">
    <property type="entry name" value="RHO"/>
    <property type="match status" value="1"/>
</dbReference>
<dbReference type="PROSITE" id="PS51421">
    <property type="entry name" value="RAS"/>
    <property type="match status" value="1"/>
</dbReference>
<evidence type="ECO:0000256" key="9">
    <source>
        <dbReference type="SAM" id="MobiDB-lite"/>
    </source>
</evidence>
<evidence type="ECO:0000256" key="5">
    <source>
        <dbReference type="ARBA" id="ARBA00023134"/>
    </source>
</evidence>
<feature type="compositionally biased region" description="Basic residues" evidence="9">
    <location>
        <begin position="1294"/>
        <end position="1312"/>
    </location>
</feature>
<dbReference type="InterPro" id="IPR005225">
    <property type="entry name" value="Small_GTP-bd"/>
</dbReference>
<feature type="region of interest" description="Disordered" evidence="9">
    <location>
        <begin position="1044"/>
        <end position="1075"/>
    </location>
</feature>
<feature type="region of interest" description="Disordered" evidence="9">
    <location>
        <begin position="399"/>
        <end position="427"/>
    </location>
</feature>
<evidence type="ECO:0000256" key="6">
    <source>
        <dbReference type="ARBA" id="ARBA00023288"/>
    </source>
</evidence>
<feature type="region of interest" description="Disordered" evidence="9">
    <location>
        <begin position="1801"/>
        <end position="1971"/>
    </location>
</feature>
<dbReference type="GO" id="GO:0016020">
    <property type="term" value="C:membrane"/>
    <property type="evidence" value="ECO:0007669"/>
    <property type="project" value="UniProtKB-SubCell"/>
</dbReference>
<dbReference type="FunFam" id="3.40.50.300:FF:001129">
    <property type="entry name" value="ras-related protein Rab-44 isoform X2"/>
    <property type="match status" value="1"/>
</dbReference>
<organism evidence="10 11">
    <name type="scientific">Cyprinus carpio</name>
    <name type="common">Common carp</name>
    <dbReference type="NCBI Taxonomy" id="7962"/>
    <lineage>
        <taxon>Eukaryota</taxon>
        <taxon>Metazoa</taxon>
        <taxon>Chordata</taxon>
        <taxon>Craniata</taxon>
        <taxon>Vertebrata</taxon>
        <taxon>Euteleostomi</taxon>
        <taxon>Actinopterygii</taxon>
        <taxon>Neopterygii</taxon>
        <taxon>Teleostei</taxon>
        <taxon>Ostariophysi</taxon>
        <taxon>Cypriniformes</taxon>
        <taxon>Cyprinidae</taxon>
        <taxon>Cyprininae</taxon>
        <taxon>Cyprinus</taxon>
    </lineage>
</organism>
<feature type="compositionally biased region" description="Basic residues" evidence="9">
    <location>
        <begin position="1928"/>
        <end position="1939"/>
    </location>
</feature>
<feature type="compositionally biased region" description="Polar residues" evidence="9">
    <location>
        <begin position="1758"/>
        <end position="1769"/>
    </location>
</feature>
<feature type="compositionally biased region" description="Polar residues" evidence="9">
    <location>
        <begin position="1335"/>
        <end position="1349"/>
    </location>
</feature>
<dbReference type="GO" id="GO:0003925">
    <property type="term" value="F:G protein activity"/>
    <property type="evidence" value="ECO:0007669"/>
    <property type="project" value="UniProtKB-EC"/>
</dbReference>
<feature type="compositionally biased region" description="Basic and acidic residues" evidence="9">
    <location>
        <begin position="1959"/>
        <end position="1971"/>
    </location>
</feature>
<keyword evidence="7" id="KW-0636">Prenylation</keyword>
<dbReference type="SUPFAM" id="SSF52540">
    <property type="entry name" value="P-loop containing nucleoside triphosphate hydrolases"/>
    <property type="match status" value="1"/>
</dbReference>
<feature type="compositionally biased region" description="Basic residues" evidence="9">
    <location>
        <begin position="1835"/>
        <end position="1847"/>
    </location>
</feature>
<feature type="compositionally biased region" description="Basic and acidic residues" evidence="9">
    <location>
        <begin position="1718"/>
        <end position="1733"/>
    </location>
</feature>
<dbReference type="Pfam" id="PF00071">
    <property type="entry name" value="Ras"/>
    <property type="match status" value="1"/>
</dbReference>
<feature type="compositionally biased region" description="Acidic residues" evidence="9">
    <location>
        <begin position="1855"/>
        <end position="1866"/>
    </location>
</feature>
<dbReference type="EC" id="3.6.5.2" evidence="3"/>
<feature type="region of interest" description="Disordered" evidence="9">
    <location>
        <begin position="1280"/>
        <end position="1376"/>
    </location>
</feature>
<dbReference type="Gene3D" id="3.40.50.300">
    <property type="entry name" value="P-loop containing nucleotide triphosphate hydrolases"/>
    <property type="match status" value="1"/>
</dbReference>
<dbReference type="SMART" id="SM00174">
    <property type="entry name" value="RHO"/>
    <property type="match status" value="1"/>
</dbReference>
<comment type="similarity">
    <text evidence="2">Belongs to the small GTPase superfamily. Rab family.</text>
</comment>
<feature type="compositionally biased region" description="Basic residues" evidence="9">
    <location>
        <begin position="1"/>
        <end position="10"/>
    </location>
</feature>